<dbReference type="KEGG" id="bpg:Bathy05g02090"/>
<feature type="domain" description="UmuC" evidence="3">
    <location>
        <begin position="1"/>
        <end position="175"/>
    </location>
</feature>
<dbReference type="InterPro" id="IPR043128">
    <property type="entry name" value="Rev_trsase/Diguanyl_cyclase"/>
</dbReference>
<gene>
    <name evidence="4" type="ORF">Bathy05g02090</name>
</gene>
<dbReference type="Gene3D" id="3.30.70.270">
    <property type="match status" value="1"/>
</dbReference>
<dbReference type="GeneID" id="19015712"/>
<evidence type="ECO:0000256" key="1">
    <source>
        <dbReference type="ARBA" id="ARBA00010945"/>
    </source>
</evidence>
<dbReference type="InterPro" id="IPR043502">
    <property type="entry name" value="DNA/RNA_pol_sf"/>
</dbReference>
<organism evidence="4 5">
    <name type="scientific">Bathycoccus prasinos</name>
    <dbReference type="NCBI Taxonomy" id="41875"/>
    <lineage>
        <taxon>Eukaryota</taxon>
        <taxon>Viridiplantae</taxon>
        <taxon>Chlorophyta</taxon>
        <taxon>Mamiellophyceae</taxon>
        <taxon>Mamiellales</taxon>
        <taxon>Bathycoccaceae</taxon>
        <taxon>Bathycoccus</taxon>
    </lineage>
</organism>
<dbReference type="Pfam" id="PF21999">
    <property type="entry name" value="IMS_HHH_1"/>
    <property type="match status" value="1"/>
</dbReference>
<dbReference type="InterPro" id="IPR053848">
    <property type="entry name" value="IMS_HHH_1"/>
</dbReference>
<dbReference type="eggNOG" id="KOG2093">
    <property type="taxonomic scope" value="Eukaryota"/>
</dbReference>
<dbReference type="RefSeq" id="XP_007512970.1">
    <property type="nucleotide sequence ID" value="XM_007512908.1"/>
</dbReference>
<dbReference type="GO" id="GO:0005634">
    <property type="term" value="C:nucleus"/>
    <property type="evidence" value="ECO:0007669"/>
    <property type="project" value="TreeGrafter"/>
</dbReference>
<protein>
    <submittedName>
        <fullName evidence="4">DNA polymerase IV</fullName>
    </submittedName>
</protein>
<dbReference type="Gene3D" id="1.10.150.20">
    <property type="entry name" value="5' to 3' exonuclease, C-terminal subdomain"/>
    <property type="match status" value="1"/>
</dbReference>
<keyword evidence="5" id="KW-1185">Reference proteome</keyword>
<dbReference type="GO" id="GO:0017125">
    <property type="term" value="F:deoxycytidyl transferase activity"/>
    <property type="evidence" value="ECO:0007669"/>
    <property type="project" value="TreeGrafter"/>
</dbReference>
<dbReference type="GO" id="GO:0070987">
    <property type="term" value="P:error-free translesion synthesis"/>
    <property type="evidence" value="ECO:0007669"/>
    <property type="project" value="TreeGrafter"/>
</dbReference>
<dbReference type="Pfam" id="PF00817">
    <property type="entry name" value="IMS"/>
    <property type="match status" value="1"/>
</dbReference>
<evidence type="ECO:0000259" key="3">
    <source>
        <dbReference type="PROSITE" id="PS50173"/>
    </source>
</evidence>
<dbReference type="InterPro" id="IPR017961">
    <property type="entry name" value="DNA_pol_Y-fam_little_finger"/>
</dbReference>
<dbReference type="GO" id="GO:0003684">
    <property type="term" value="F:damaged DNA binding"/>
    <property type="evidence" value="ECO:0007669"/>
    <property type="project" value="InterPro"/>
</dbReference>
<evidence type="ECO:0000313" key="5">
    <source>
        <dbReference type="Proteomes" id="UP000198341"/>
    </source>
</evidence>
<sequence length="572" mass="64511">MVVSWGETGEISCANYAARALGLHAGMRFNESDRKKPENVLVLSYCFDAYVEFATNFYEALFELTDHVIGSSCDEAYLDVTNGLKLDGVKEVGIESENASIRGKAMAKFIQKHVTEKCKLKCSVGSGPNKLVAKCATSKYAKPNGMSDNPFYYVSEENARDFMAKLPVQDLPGVGHVLFRKLSEEKIRTCADLQAIEVGSQRFMQLVDAVGGDVATYNLIQKAKGIDETEWMPDPPPQTTSMKISWGVRFETKERVLAVLKDMSKVVCDRAKMLGDRRAKSITFEIMLSKDVKSTKKKGFLGHGPCHEYSRSQNLTNATNDSKVINEKVRAILNKLNEEIHLGIETIRGLCVRLHFENTTGSPEKNPKKRVVGLRTDYRGPAQGLIGPQSKVHVPDKTQPRVNSLFMQVQKKQKVANETYSNKVEPDRLDHRNNNNDINKIKEDNGGEKVKKTAVPFFIEKEFKSIEQLFASYSRRLAIEMHRVRQNDEFKEITRGQEQIVAGLATACAYSLADHVRSAVGTIQKHYVYKEDIEAFIERVKNLTKWHERMISRDDGVHCFVSAWKTACDEVY</sequence>
<proteinExistence type="inferred from homology"/>
<dbReference type="GO" id="GO:0006281">
    <property type="term" value="P:DNA repair"/>
    <property type="evidence" value="ECO:0007669"/>
    <property type="project" value="InterPro"/>
</dbReference>
<evidence type="ECO:0000256" key="2">
    <source>
        <dbReference type="ARBA" id="ARBA00022634"/>
    </source>
</evidence>
<dbReference type="PANTHER" id="PTHR45990:SF1">
    <property type="entry name" value="DNA REPAIR PROTEIN REV1"/>
    <property type="match status" value="1"/>
</dbReference>
<dbReference type="Gene3D" id="3.40.1170.60">
    <property type="match status" value="1"/>
</dbReference>
<dbReference type="Proteomes" id="UP000198341">
    <property type="component" value="Chromosome 5"/>
</dbReference>
<dbReference type="OrthoDB" id="427711at2759"/>
<dbReference type="InterPro" id="IPR036775">
    <property type="entry name" value="DNA_pol_Y-fam_lit_finger_sf"/>
</dbReference>
<dbReference type="Pfam" id="PF11799">
    <property type="entry name" value="IMS_C"/>
    <property type="match status" value="1"/>
</dbReference>
<dbReference type="STRING" id="41875.K8F4S6"/>
<reference evidence="4 5" key="1">
    <citation type="submission" date="2011-10" db="EMBL/GenBank/DDBJ databases">
        <authorList>
            <person name="Genoscope - CEA"/>
        </authorList>
    </citation>
    <scope>NUCLEOTIDE SEQUENCE [LARGE SCALE GENOMIC DNA]</scope>
    <source>
        <strain evidence="4 5">RCC 1105</strain>
    </source>
</reference>
<dbReference type="Gene3D" id="3.30.1490.100">
    <property type="entry name" value="DNA polymerase, Y-family, little finger domain"/>
    <property type="match status" value="1"/>
</dbReference>
<dbReference type="GO" id="GO:0042276">
    <property type="term" value="P:error-prone translesion synthesis"/>
    <property type="evidence" value="ECO:0007669"/>
    <property type="project" value="TreeGrafter"/>
</dbReference>
<comment type="similarity">
    <text evidence="1">Belongs to the DNA polymerase type-Y family.</text>
</comment>
<dbReference type="PANTHER" id="PTHR45990">
    <property type="entry name" value="DNA REPAIR PROTEIN REV1"/>
    <property type="match status" value="1"/>
</dbReference>
<dbReference type="InterPro" id="IPR001126">
    <property type="entry name" value="UmuC"/>
</dbReference>
<keyword evidence="2" id="KW-0237">DNA synthesis</keyword>
<name>K8F4S6_9CHLO</name>
<dbReference type="PROSITE" id="PS50173">
    <property type="entry name" value="UMUC"/>
    <property type="match status" value="1"/>
</dbReference>
<evidence type="ECO:0000313" key="4">
    <source>
        <dbReference type="EMBL" id="CCO16528.1"/>
    </source>
</evidence>
<dbReference type="GO" id="GO:0003887">
    <property type="term" value="F:DNA-directed DNA polymerase activity"/>
    <property type="evidence" value="ECO:0007669"/>
    <property type="project" value="InterPro"/>
</dbReference>
<dbReference type="EMBL" id="FO082274">
    <property type="protein sequence ID" value="CCO16528.1"/>
    <property type="molecule type" value="Genomic_DNA"/>
</dbReference>
<accession>K8F4S6</accession>
<dbReference type="SUPFAM" id="SSF56672">
    <property type="entry name" value="DNA/RNA polymerases"/>
    <property type="match status" value="1"/>
</dbReference>
<dbReference type="AlphaFoldDB" id="K8F4S6"/>